<dbReference type="EMBL" id="JABCUS010000014">
    <property type="protein sequence ID" value="NMX03735.1"/>
    <property type="molecule type" value="Genomic_DNA"/>
</dbReference>
<name>A0A7Y0U0I3_9ACTO</name>
<dbReference type="GO" id="GO:0004252">
    <property type="term" value="F:serine-type endopeptidase activity"/>
    <property type="evidence" value="ECO:0007669"/>
    <property type="project" value="InterPro"/>
</dbReference>
<proteinExistence type="predicted"/>
<dbReference type="SMART" id="SM00020">
    <property type="entry name" value="Tryp_SPc"/>
    <property type="match status" value="1"/>
</dbReference>
<dbReference type="InterPro" id="IPR001254">
    <property type="entry name" value="Trypsin_dom"/>
</dbReference>
<gene>
    <name evidence="4" type="ORF">HHJ77_07290</name>
    <name evidence="3" type="ORF">HHJ78_03110</name>
</gene>
<dbReference type="InterPro" id="IPR043504">
    <property type="entry name" value="Peptidase_S1_PA_chymotrypsin"/>
</dbReference>
<evidence type="ECO:0000313" key="3">
    <source>
        <dbReference type="EMBL" id="NMW64542.1"/>
    </source>
</evidence>
<accession>A0A7Y0U0I3</accession>
<dbReference type="AlphaFoldDB" id="A0A7Y0U0I3"/>
<dbReference type="PRINTS" id="PR00722">
    <property type="entry name" value="CHYMOTRYPSIN"/>
</dbReference>
<dbReference type="InterPro" id="IPR007253">
    <property type="entry name" value="Cell_wall-bd_2"/>
</dbReference>
<dbReference type="Gene3D" id="2.40.10.10">
    <property type="entry name" value="Trypsin-like serine proteases"/>
    <property type="match status" value="1"/>
</dbReference>
<dbReference type="GO" id="GO:0006508">
    <property type="term" value="P:proteolysis"/>
    <property type="evidence" value="ECO:0007669"/>
    <property type="project" value="UniProtKB-KW"/>
</dbReference>
<dbReference type="Proteomes" id="UP000575397">
    <property type="component" value="Unassembled WGS sequence"/>
</dbReference>
<keyword evidence="3" id="KW-0378">Hydrolase</keyword>
<dbReference type="PANTHER" id="PTHR30032">
    <property type="entry name" value="N-ACETYLMURAMOYL-L-ALANINE AMIDASE-RELATED"/>
    <property type="match status" value="1"/>
</dbReference>
<protein>
    <submittedName>
        <fullName evidence="3">Trypsin-like serine protease</fullName>
    </submittedName>
</protein>
<feature type="domain" description="Peptidase S1" evidence="2">
    <location>
        <begin position="10"/>
        <end position="216"/>
    </location>
</feature>
<dbReference type="Pfam" id="PF04122">
    <property type="entry name" value="CW_binding_2"/>
    <property type="match status" value="3"/>
</dbReference>
<dbReference type="SUPFAM" id="SSF50494">
    <property type="entry name" value="Trypsin-like serine proteases"/>
    <property type="match status" value="1"/>
</dbReference>
<evidence type="ECO:0000313" key="4">
    <source>
        <dbReference type="EMBL" id="NMX03735.1"/>
    </source>
</evidence>
<organism evidence="3 6">
    <name type="scientific">Mobiluncus mulieris</name>
    <dbReference type="NCBI Taxonomy" id="2052"/>
    <lineage>
        <taxon>Bacteria</taxon>
        <taxon>Bacillati</taxon>
        <taxon>Actinomycetota</taxon>
        <taxon>Actinomycetes</taxon>
        <taxon>Actinomycetales</taxon>
        <taxon>Actinomycetaceae</taxon>
        <taxon>Mobiluncus</taxon>
    </lineage>
</organism>
<dbReference type="EMBL" id="JABCUR010000002">
    <property type="protein sequence ID" value="NMW64542.1"/>
    <property type="molecule type" value="Genomic_DNA"/>
</dbReference>
<keyword evidence="3" id="KW-0645">Protease</keyword>
<dbReference type="PROSITE" id="PS50240">
    <property type="entry name" value="TRYPSIN_DOM"/>
    <property type="match status" value="1"/>
</dbReference>
<reference evidence="5 6" key="1">
    <citation type="submission" date="2020-04" db="EMBL/GenBank/DDBJ databases">
        <title>Antimicrobial susceptibility and clonality of vaginal-derived multi-drug resistant Mobiluncus isolates in China.</title>
        <authorList>
            <person name="Zhang X."/>
        </authorList>
    </citation>
    <scope>NUCLEOTIDE SEQUENCE [LARGE SCALE GENOMIC DNA]</scope>
    <source>
        <strain evidence="4 5">12</strain>
        <strain evidence="3 6">13</strain>
    </source>
</reference>
<dbReference type="Gene3D" id="3.40.50.12090">
    <property type="match status" value="1"/>
</dbReference>
<sequence length="558" mass="57772">MTLGVITLGMSNGTALALDPPSQADRAAAPWIAQVAVMDSRDRGFAHCTGSMVAPQWVLTARHCVESPVLSEAYIDIGPGPSYRYPYRITSVVKHPHFDVALLKLNQNLNTPTLDIEDSLPVPGTTAEFFGFGGANVLTQTTLKILGTGSDKHLFARSLDGTKSVVGDSGGPLIANNKLLGILTAAVYTPYETFAKEDFKFVPTPRFSEWLLVNLGIAPAKKPAKPQPASQPAAPKPSAPNQPAAPTKAVHPTAPNRIAGTNRVQTSLAVWNLGGFITDSVVIATGKHAPDALAAGPLAAALNAPLVLSVAPTIETEIAAEILNRGIKQVYLVGGGLNFNPNIQSMLVGRGVKIIQLAGANRYQTATIVANTAIAKWNLQGRFQNPILVADGLNFPDALSAGASAANLHGVVVLSAGTAMPKETADFIAARAGAKPQIFAVGGPAYLAWNSSRPGGIPAAGIVGANRYQTAALLAANLNPNTTSALVVSGADFPDGLAAAPLAARRNSRLLLTTPGALPPDSANSLGTLTRRQASLVIGGRTVISDTVAWQVRGNAVS</sequence>
<evidence type="ECO:0000313" key="6">
    <source>
        <dbReference type="Proteomes" id="UP000578252"/>
    </source>
</evidence>
<evidence type="ECO:0000256" key="1">
    <source>
        <dbReference type="SAM" id="MobiDB-lite"/>
    </source>
</evidence>
<dbReference type="PANTHER" id="PTHR30032:SF8">
    <property type="entry name" value="GERMINATION-SPECIFIC N-ACETYLMURAMOYL-L-ALANINE AMIDASE"/>
    <property type="match status" value="1"/>
</dbReference>
<dbReference type="InterPro" id="IPR051922">
    <property type="entry name" value="Bact_Sporulation_Assoc"/>
</dbReference>
<evidence type="ECO:0000259" key="2">
    <source>
        <dbReference type="PROSITE" id="PS50240"/>
    </source>
</evidence>
<dbReference type="Proteomes" id="UP000578252">
    <property type="component" value="Unassembled WGS sequence"/>
</dbReference>
<comment type="caution">
    <text evidence="3">The sequence shown here is derived from an EMBL/GenBank/DDBJ whole genome shotgun (WGS) entry which is preliminary data.</text>
</comment>
<evidence type="ECO:0000313" key="5">
    <source>
        <dbReference type="Proteomes" id="UP000575397"/>
    </source>
</evidence>
<feature type="region of interest" description="Disordered" evidence="1">
    <location>
        <begin position="222"/>
        <end position="255"/>
    </location>
</feature>
<dbReference type="InterPro" id="IPR009003">
    <property type="entry name" value="Peptidase_S1_PA"/>
</dbReference>
<dbReference type="InterPro" id="IPR001314">
    <property type="entry name" value="Peptidase_S1A"/>
</dbReference>
<dbReference type="Pfam" id="PF00089">
    <property type="entry name" value="Trypsin"/>
    <property type="match status" value="1"/>
</dbReference>